<dbReference type="InterPro" id="IPR005814">
    <property type="entry name" value="Aminotrans_3"/>
</dbReference>
<protein>
    <submittedName>
        <fullName evidence="6">Aminotransferase class III-fold pyridoxal phosphate-dependent enzyme</fullName>
    </submittedName>
</protein>
<evidence type="ECO:0000256" key="4">
    <source>
        <dbReference type="ARBA" id="ARBA00022898"/>
    </source>
</evidence>
<dbReference type="Gene3D" id="3.40.640.10">
    <property type="entry name" value="Type I PLP-dependent aspartate aminotransferase-like (Major domain)"/>
    <property type="match status" value="1"/>
</dbReference>
<dbReference type="PIRSF" id="PIRSF000521">
    <property type="entry name" value="Transaminase_4ab_Lys_Orn"/>
    <property type="match status" value="1"/>
</dbReference>
<name>A0ABX0CCE8_9BIFI</name>
<reference evidence="6 7" key="1">
    <citation type="submission" date="2019-10" db="EMBL/GenBank/DDBJ databases">
        <title>Bifidobacterium from non-human primates.</title>
        <authorList>
            <person name="Modesto M."/>
        </authorList>
    </citation>
    <scope>NUCLEOTIDE SEQUENCE [LARGE SCALE GENOMIC DNA]</scope>
    <source>
        <strain evidence="6 7">SMA1</strain>
    </source>
</reference>
<keyword evidence="2 6" id="KW-0032">Aminotransferase</keyword>
<comment type="similarity">
    <text evidence="5">Belongs to the class-III pyridoxal-phosphate-dependent aminotransferase family.</text>
</comment>
<dbReference type="Proteomes" id="UP000475155">
    <property type="component" value="Unassembled WGS sequence"/>
</dbReference>
<gene>
    <name evidence="6" type="ORF">GFD18_09140</name>
</gene>
<proteinExistence type="inferred from homology"/>
<dbReference type="InterPro" id="IPR050103">
    <property type="entry name" value="Class-III_PLP-dep_AT"/>
</dbReference>
<sequence length="452" mass="49536">MTNVKDVYPNFITLGEALDLSEEKVRELQLAHMNKFRTQMGLAAGLTFDIKRAEGCHIWDADGNKRLDFIGDVGVYLLGHNNPFIVNGVKRFLDTHPLSMDPMALKPVTAAFANNMAQITPELTRTMTNGGGGAEAVEAALKMCRIAAGRTKKGKTRVVSTLNAFHGKTLGAVNAGGKDTWRRWQAPMPGHTYVPYGDADALEAELSKGDVIMFIAEPIQGEGGVVVPPDDYFYKVRELCDKYGTYMVLDEVQAGSCRTGYIWAHKYYKDLVPDAFTFAKAISDGVLPVSGLQAKEELYMAAYGSEESAMMHTATYQDNNISACVALLSLQYMIENDVPAKVRAGSKVIFAGLNKIRDRFPDVLEEVRGRGYMIGLKFGADKDGVGYAPRVGTILAQKHLVHTMTSTNNDTILRVYPNVATTNEDFEWFLDALEQTLEEVTATTGIATTKAA</sequence>
<dbReference type="GO" id="GO:0008483">
    <property type="term" value="F:transaminase activity"/>
    <property type="evidence" value="ECO:0007669"/>
    <property type="project" value="UniProtKB-KW"/>
</dbReference>
<dbReference type="PANTHER" id="PTHR11986">
    <property type="entry name" value="AMINOTRANSFERASE CLASS III"/>
    <property type="match status" value="1"/>
</dbReference>
<dbReference type="EMBL" id="WHZU01000016">
    <property type="protein sequence ID" value="NEH12240.1"/>
    <property type="molecule type" value="Genomic_DNA"/>
</dbReference>
<dbReference type="CDD" id="cd00610">
    <property type="entry name" value="OAT_like"/>
    <property type="match status" value="1"/>
</dbReference>
<accession>A0ABX0CCE8</accession>
<dbReference type="Pfam" id="PF00202">
    <property type="entry name" value="Aminotran_3"/>
    <property type="match status" value="1"/>
</dbReference>
<dbReference type="SUPFAM" id="SSF53383">
    <property type="entry name" value="PLP-dependent transferases"/>
    <property type="match status" value="1"/>
</dbReference>
<evidence type="ECO:0000313" key="6">
    <source>
        <dbReference type="EMBL" id="NEH12240.1"/>
    </source>
</evidence>
<evidence type="ECO:0000313" key="7">
    <source>
        <dbReference type="Proteomes" id="UP000475155"/>
    </source>
</evidence>
<evidence type="ECO:0000256" key="3">
    <source>
        <dbReference type="ARBA" id="ARBA00022679"/>
    </source>
</evidence>
<dbReference type="RefSeq" id="WP_163199860.1">
    <property type="nucleotide sequence ID" value="NZ_WHZU01000016.1"/>
</dbReference>
<dbReference type="InterPro" id="IPR015422">
    <property type="entry name" value="PyrdxlP-dep_Trfase_small"/>
</dbReference>
<dbReference type="InterPro" id="IPR015421">
    <property type="entry name" value="PyrdxlP-dep_Trfase_major"/>
</dbReference>
<evidence type="ECO:0000256" key="1">
    <source>
        <dbReference type="ARBA" id="ARBA00001933"/>
    </source>
</evidence>
<keyword evidence="7" id="KW-1185">Reference proteome</keyword>
<evidence type="ECO:0000256" key="2">
    <source>
        <dbReference type="ARBA" id="ARBA00022576"/>
    </source>
</evidence>
<comment type="caution">
    <text evidence="6">The sequence shown here is derived from an EMBL/GenBank/DDBJ whole genome shotgun (WGS) entry which is preliminary data.</text>
</comment>
<comment type="cofactor">
    <cofactor evidence="1">
        <name>pyridoxal 5'-phosphate</name>
        <dbReference type="ChEBI" id="CHEBI:597326"/>
    </cofactor>
</comment>
<organism evidence="6 7">
    <name type="scientific">Bifidobacterium saimiriisciurei</name>
    <dbReference type="NCBI Taxonomy" id="2661627"/>
    <lineage>
        <taxon>Bacteria</taxon>
        <taxon>Bacillati</taxon>
        <taxon>Actinomycetota</taxon>
        <taxon>Actinomycetes</taxon>
        <taxon>Bifidobacteriales</taxon>
        <taxon>Bifidobacteriaceae</taxon>
        <taxon>Bifidobacterium</taxon>
    </lineage>
</organism>
<keyword evidence="4 5" id="KW-0663">Pyridoxal phosphate</keyword>
<dbReference type="InterPro" id="IPR015424">
    <property type="entry name" value="PyrdxlP-dep_Trfase"/>
</dbReference>
<dbReference type="Gene3D" id="3.90.1150.10">
    <property type="entry name" value="Aspartate Aminotransferase, domain 1"/>
    <property type="match status" value="1"/>
</dbReference>
<dbReference type="PANTHER" id="PTHR11986:SF79">
    <property type="entry name" value="ACETYLORNITHINE AMINOTRANSFERASE, MITOCHONDRIAL"/>
    <property type="match status" value="1"/>
</dbReference>
<keyword evidence="3" id="KW-0808">Transferase</keyword>
<evidence type="ECO:0000256" key="5">
    <source>
        <dbReference type="RuleBase" id="RU003560"/>
    </source>
</evidence>